<keyword evidence="7" id="KW-0732">Signal</keyword>
<reference evidence="9" key="2">
    <citation type="submission" date="2020-11" db="EMBL/GenBank/DDBJ databases">
        <authorList>
            <person name="McCartney M.A."/>
            <person name="Auch B."/>
            <person name="Kono T."/>
            <person name="Mallez S."/>
            <person name="Becker A."/>
            <person name="Gohl D.M."/>
            <person name="Silverstein K.A.T."/>
            <person name="Koren S."/>
            <person name="Bechman K.B."/>
            <person name="Herman A."/>
            <person name="Abrahante J.E."/>
            <person name="Garbe J."/>
        </authorList>
    </citation>
    <scope>NUCLEOTIDE SEQUENCE</scope>
    <source>
        <strain evidence="9">Duluth1</strain>
        <tissue evidence="9">Whole animal</tissue>
    </source>
</reference>
<dbReference type="SMART" id="SM00409">
    <property type="entry name" value="IG"/>
    <property type="match status" value="3"/>
</dbReference>
<gene>
    <name evidence="9" type="ORF">DPMN_083810</name>
</gene>
<dbReference type="PANTHER" id="PTHR11640">
    <property type="entry name" value="NEPHRIN"/>
    <property type="match status" value="1"/>
</dbReference>
<dbReference type="Gene3D" id="2.60.40.10">
    <property type="entry name" value="Immunoglobulins"/>
    <property type="match status" value="3"/>
</dbReference>
<dbReference type="InterPro" id="IPR051275">
    <property type="entry name" value="Cell_adhesion_signaling"/>
</dbReference>
<keyword evidence="4" id="KW-0325">Glycoprotein</keyword>
<evidence type="ECO:0000256" key="4">
    <source>
        <dbReference type="ARBA" id="ARBA00023180"/>
    </source>
</evidence>
<dbReference type="GO" id="GO:0005886">
    <property type="term" value="C:plasma membrane"/>
    <property type="evidence" value="ECO:0007669"/>
    <property type="project" value="TreeGrafter"/>
</dbReference>
<reference evidence="9" key="1">
    <citation type="journal article" date="2019" name="bioRxiv">
        <title>The Genome of the Zebra Mussel, Dreissena polymorpha: A Resource for Invasive Species Research.</title>
        <authorList>
            <person name="McCartney M.A."/>
            <person name="Auch B."/>
            <person name="Kono T."/>
            <person name="Mallez S."/>
            <person name="Zhang Y."/>
            <person name="Obille A."/>
            <person name="Becker A."/>
            <person name="Abrahante J.E."/>
            <person name="Garbe J."/>
            <person name="Badalamenti J.P."/>
            <person name="Herman A."/>
            <person name="Mangelson H."/>
            <person name="Liachko I."/>
            <person name="Sullivan S."/>
            <person name="Sone E.D."/>
            <person name="Koren S."/>
            <person name="Silverstein K.A.T."/>
            <person name="Beckman K.B."/>
            <person name="Gohl D.M."/>
        </authorList>
    </citation>
    <scope>NUCLEOTIDE SEQUENCE</scope>
    <source>
        <strain evidence="9">Duluth1</strain>
        <tissue evidence="9">Whole animal</tissue>
    </source>
</reference>
<dbReference type="InterPro" id="IPR013162">
    <property type="entry name" value="CD80_C2-set"/>
</dbReference>
<keyword evidence="2 6" id="KW-0472">Membrane</keyword>
<dbReference type="OrthoDB" id="6140914at2759"/>
<evidence type="ECO:0000256" key="1">
    <source>
        <dbReference type="ARBA" id="ARBA00004479"/>
    </source>
</evidence>
<evidence type="ECO:0000256" key="2">
    <source>
        <dbReference type="ARBA" id="ARBA00023136"/>
    </source>
</evidence>
<dbReference type="InterPro" id="IPR036179">
    <property type="entry name" value="Ig-like_dom_sf"/>
</dbReference>
<dbReference type="GO" id="GO:0005911">
    <property type="term" value="C:cell-cell junction"/>
    <property type="evidence" value="ECO:0007669"/>
    <property type="project" value="TreeGrafter"/>
</dbReference>
<feature type="domain" description="Ig-like" evidence="8">
    <location>
        <begin position="116"/>
        <end position="214"/>
    </location>
</feature>
<dbReference type="Proteomes" id="UP000828390">
    <property type="component" value="Unassembled WGS sequence"/>
</dbReference>
<comment type="caution">
    <text evidence="9">The sequence shown here is derived from an EMBL/GenBank/DDBJ whole genome shotgun (WGS) entry which is preliminary data.</text>
</comment>
<dbReference type="GO" id="GO:0098609">
    <property type="term" value="P:cell-cell adhesion"/>
    <property type="evidence" value="ECO:0007669"/>
    <property type="project" value="TreeGrafter"/>
</dbReference>
<evidence type="ECO:0000256" key="3">
    <source>
        <dbReference type="ARBA" id="ARBA00023157"/>
    </source>
</evidence>
<dbReference type="InterPro" id="IPR013783">
    <property type="entry name" value="Ig-like_fold"/>
</dbReference>
<sequence length="524" mass="57471">MLTLVGVLVWLTGFSYGVTVLEGENITIRCGIRSASYPQWDGPPDHTTYAQQGFPRFNPNLPPDKLQRMAWSDNTIDLMLTPVKRLDVGNYTCAVGGTGGGTSTFTLAVRVKPSWPRILNADSGNIIRFEPDKPINISCFSEGGYPQQTVTWFRLGTNSTILEPGPNVVREFDGLFTVISNLPFTPIRADNGAIFICQSSFPDPPQLLMSTNVSLMFTYPPDVSVLTRNISTFNKTLTLACDASGSPASYSFRPSWIQEWPGYGYVKEWISDGNVLKLDHVTYENTGMYTCSASNGISLPNSDKHWMQGSGFVFVRAEPVIIAPSVQDGDSLTVIGILGSFVTLYLEIYSNDGQPFISILKIVTTATVQTPMVKIQMTSTTVQLPVYNHIVSTQGFKANVSVYLDNPSEAFGVYNITVRNDIGVSSIQFNIHEYQDGTAENVSRTGQSKIHTGPIAGGTIGGFLFGIAIGAAVVFLIMKRRKQTYTDTEQSYQQAVTSSEAQLPNMYDQLNQGNRATGLEYEMI</sequence>
<dbReference type="InterPro" id="IPR007110">
    <property type="entry name" value="Ig-like_dom"/>
</dbReference>
<dbReference type="AlphaFoldDB" id="A0A9D3YC07"/>
<keyword evidence="3" id="KW-1015">Disulfide bond</keyword>
<keyword evidence="10" id="KW-1185">Reference proteome</keyword>
<feature type="chain" id="PRO_5038779796" description="Ig-like domain-containing protein" evidence="7">
    <location>
        <begin position="18"/>
        <end position="524"/>
    </location>
</feature>
<keyword evidence="6" id="KW-1133">Transmembrane helix</keyword>
<dbReference type="InterPro" id="IPR003599">
    <property type="entry name" value="Ig_sub"/>
</dbReference>
<feature type="transmembrane region" description="Helical" evidence="6">
    <location>
        <begin position="455"/>
        <end position="477"/>
    </location>
</feature>
<dbReference type="SUPFAM" id="SSF48726">
    <property type="entry name" value="Immunoglobulin"/>
    <property type="match status" value="3"/>
</dbReference>
<dbReference type="CDD" id="cd00096">
    <property type="entry name" value="Ig"/>
    <property type="match status" value="1"/>
</dbReference>
<organism evidence="9 10">
    <name type="scientific">Dreissena polymorpha</name>
    <name type="common">Zebra mussel</name>
    <name type="synonym">Mytilus polymorpha</name>
    <dbReference type="NCBI Taxonomy" id="45954"/>
    <lineage>
        <taxon>Eukaryota</taxon>
        <taxon>Metazoa</taxon>
        <taxon>Spiralia</taxon>
        <taxon>Lophotrochozoa</taxon>
        <taxon>Mollusca</taxon>
        <taxon>Bivalvia</taxon>
        <taxon>Autobranchia</taxon>
        <taxon>Heteroconchia</taxon>
        <taxon>Euheterodonta</taxon>
        <taxon>Imparidentia</taxon>
        <taxon>Neoheterodontei</taxon>
        <taxon>Myida</taxon>
        <taxon>Dreissenoidea</taxon>
        <taxon>Dreissenidae</taxon>
        <taxon>Dreissena</taxon>
    </lineage>
</organism>
<keyword evidence="5" id="KW-0393">Immunoglobulin domain</keyword>
<proteinExistence type="predicted"/>
<dbReference type="EMBL" id="JAIWYP010000016">
    <property type="protein sequence ID" value="KAH3696346.1"/>
    <property type="molecule type" value="Genomic_DNA"/>
</dbReference>
<name>A0A9D3YC07_DREPO</name>
<feature type="domain" description="Ig-like" evidence="8">
    <location>
        <begin position="22"/>
        <end position="108"/>
    </location>
</feature>
<evidence type="ECO:0000256" key="5">
    <source>
        <dbReference type="ARBA" id="ARBA00023319"/>
    </source>
</evidence>
<evidence type="ECO:0000313" key="10">
    <source>
        <dbReference type="Proteomes" id="UP000828390"/>
    </source>
</evidence>
<dbReference type="GO" id="GO:0050839">
    <property type="term" value="F:cell adhesion molecule binding"/>
    <property type="evidence" value="ECO:0007669"/>
    <property type="project" value="TreeGrafter"/>
</dbReference>
<dbReference type="CDD" id="cd12087">
    <property type="entry name" value="TM_EGFR-like"/>
    <property type="match status" value="1"/>
</dbReference>
<dbReference type="PANTHER" id="PTHR11640:SF31">
    <property type="entry name" value="IRREGULAR CHIASM C-ROUGHEST PROTEIN-RELATED"/>
    <property type="match status" value="1"/>
</dbReference>
<evidence type="ECO:0000259" key="8">
    <source>
        <dbReference type="PROSITE" id="PS50835"/>
    </source>
</evidence>
<feature type="domain" description="Ig-like" evidence="8">
    <location>
        <begin position="221"/>
        <end position="296"/>
    </location>
</feature>
<dbReference type="PROSITE" id="PS50835">
    <property type="entry name" value="IG_LIKE"/>
    <property type="match status" value="3"/>
</dbReference>
<keyword evidence="6" id="KW-0812">Transmembrane</keyword>
<comment type="subcellular location">
    <subcellularLocation>
        <location evidence="1">Membrane</location>
        <topology evidence="1">Single-pass type I membrane protein</topology>
    </subcellularLocation>
</comment>
<accession>A0A9D3YC07</accession>
<evidence type="ECO:0000256" key="6">
    <source>
        <dbReference type="SAM" id="Phobius"/>
    </source>
</evidence>
<feature type="signal peptide" evidence="7">
    <location>
        <begin position="1"/>
        <end position="17"/>
    </location>
</feature>
<evidence type="ECO:0000256" key="7">
    <source>
        <dbReference type="SAM" id="SignalP"/>
    </source>
</evidence>
<protein>
    <recommendedName>
        <fullName evidence="8">Ig-like domain-containing protein</fullName>
    </recommendedName>
</protein>
<evidence type="ECO:0000313" key="9">
    <source>
        <dbReference type="EMBL" id="KAH3696346.1"/>
    </source>
</evidence>
<dbReference type="Pfam" id="PF08205">
    <property type="entry name" value="C2-set_2"/>
    <property type="match status" value="1"/>
</dbReference>